<feature type="non-terminal residue" evidence="2">
    <location>
        <position position="221"/>
    </location>
</feature>
<gene>
    <name evidence="2" type="ORF">IPOD504_LOCUS13886</name>
</gene>
<evidence type="ECO:0000256" key="1">
    <source>
        <dbReference type="SAM" id="MobiDB-lite"/>
    </source>
</evidence>
<sequence length="221" mass="24405">MDKADPARHGGLIKLTRSAVLTSACCGARLRRVALHSTSRVAPNRREPRSRMRPPKTPRAVRMQKIRTRRVGDALRLSETCAYVQRSTVKKSKVSARCQKKTHAEWRRKNDDGYRCPCPPPPPPPLDDACATLCTRPAEYQRGRGVLTWPATQRRTRGIEEVGPEELSTLVRKSGGGAAAAVRKRGPPVNSPAASPGPHPPPGYPLNRTSYRRPPRHPVAL</sequence>
<accession>A0ABN8IY48</accession>
<evidence type="ECO:0000313" key="2">
    <source>
        <dbReference type="EMBL" id="CAH2067462.1"/>
    </source>
</evidence>
<evidence type="ECO:0000313" key="3">
    <source>
        <dbReference type="Proteomes" id="UP000837857"/>
    </source>
</evidence>
<dbReference type="Proteomes" id="UP000837857">
    <property type="component" value="Chromosome 4"/>
</dbReference>
<reference evidence="2" key="1">
    <citation type="submission" date="2022-03" db="EMBL/GenBank/DDBJ databases">
        <authorList>
            <person name="Martin H S."/>
        </authorList>
    </citation>
    <scope>NUCLEOTIDE SEQUENCE</scope>
</reference>
<keyword evidence="3" id="KW-1185">Reference proteome</keyword>
<dbReference type="EMBL" id="OW152816">
    <property type="protein sequence ID" value="CAH2067462.1"/>
    <property type="molecule type" value="Genomic_DNA"/>
</dbReference>
<protein>
    <submittedName>
        <fullName evidence="2">Uncharacterized protein</fullName>
    </submittedName>
</protein>
<feature type="compositionally biased region" description="Basic residues" evidence="1">
    <location>
        <begin position="210"/>
        <end position="221"/>
    </location>
</feature>
<name>A0ABN8IY48_9NEOP</name>
<organism evidence="2 3">
    <name type="scientific">Iphiclides podalirius</name>
    <name type="common">scarce swallowtail</name>
    <dbReference type="NCBI Taxonomy" id="110791"/>
    <lineage>
        <taxon>Eukaryota</taxon>
        <taxon>Metazoa</taxon>
        <taxon>Ecdysozoa</taxon>
        <taxon>Arthropoda</taxon>
        <taxon>Hexapoda</taxon>
        <taxon>Insecta</taxon>
        <taxon>Pterygota</taxon>
        <taxon>Neoptera</taxon>
        <taxon>Endopterygota</taxon>
        <taxon>Lepidoptera</taxon>
        <taxon>Glossata</taxon>
        <taxon>Ditrysia</taxon>
        <taxon>Papilionoidea</taxon>
        <taxon>Papilionidae</taxon>
        <taxon>Papilioninae</taxon>
        <taxon>Iphiclides</taxon>
    </lineage>
</organism>
<proteinExistence type="predicted"/>
<feature type="region of interest" description="Disordered" evidence="1">
    <location>
        <begin position="37"/>
        <end position="58"/>
    </location>
</feature>
<feature type="compositionally biased region" description="Pro residues" evidence="1">
    <location>
        <begin position="195"/>
        <end position="204"/>
    </location>
</feature>
<feature type="region of interest" description="Disordered" evidence="1">
    <location>
        <begin position="171"/>
        <end position="221"/>
    </location>
</feature>